<protein>
    <submittedName>
        <fullName evidence="3">Alpha/beta fold hydrolase</fullName>
    </submittedName>
</protein>
<dbReference type="Gene3D" id="3.40.50.1820">
    <property type="entry name" value="alpha/beta hydrolase"/>
    <property type="match status" value="1"/>
</dbReference>
<evidence type="ECO:0000256" key="1">
    <source>
        <dbReference type="ARBA" id="ARBA00022801"/>
    </source>
</evidence>
<dbReference type="RefSeq" id="WP_382398136.1">
    <property type="nucleotide sequence ID" value="NZ_JBHSWH010000001.1"/>
</dbReference>
<organism evidence="3 4">
    <name type="scientific">Flexivirga alba</name>
    <dbReference type="NCBI Taxonomy" id="702742"/>
    <lineage>
        <taxon>Bacteria</taxon>
        <taxon>Bacillati</taxon>
        <taxon>Actinomycetota</taxon>
        <taxon>Actinomycetes</taxon>
        <taxon>Micrococcales</taxon>
        <taxon>Dermacoccaceae</taxon>
        <taxon>Flexivirga</taxon>
    </lineage>
</organism>
<evidence type="ECO:0000313" key="4">
    <source>
        <dbReference type="Proteomes" id="UP001596298"/>
    </source>
</evidence>
<dbReference type="PANTHER" id="PTHR43329">
    <property type="entry name" value="EPOXIDE HYDROLASE"/>
    <property type="match status" value="1"/>
</dbReference>
<dbReference type="InterPro" id="IPR029058">
    <property type="entry name" value="AB_hydrolase_fold"/>
</dbReference>
<dbReference type="EMBL" id="JBHSWH010000001">
    <property type="protein sequence ID" value="MFC6704164.1"/>
    <property type="molecule type" value="Genomic_DNA"/>
</dbReference>
<dbReference type="SUPFAM" id="SSF53474">
    <property type="entry name" value="alpha/beta-Hydrolases"/>
    <property type="match status" value="1"/>
</dbReference>
<keyword evidence="1 3" id="KW-0378">Hydrolase</keyword>
<dbReference type="InterPro" id="IPR000639">
    <property type="entry name" value="Epox_hydrolase-like"/>
</dbReference>
<feature type="domain" description="AB hydrolase-1" evidence="2">
    <location>
        <begin position="22"/>
        <end position="272"/>
    </location>
</feature>
<dbReference type="PRINTS" id="PR00412">
    <property type="entry name" value="EPOXHYDRLASE"/>
</dbReference>
<evidence type="ECO:0000259" key="2">
    <source>
        <dbReference type="Pfam" id="PF00561"/>
    </source>
</evidence>
<dbReference type="GO" id="GO:0016787">
    <property type="term" value="F:hydrolase activity"/>
    <property type="evidence" value="ECO:0007669"/>
    <property type="project" value="UniProtKB-KW"/>
</dbReference>
<reference evidence="4" key="1">
    <citation type="journal article" date="2019" name="Int. J. Syst. Evol. Microbiol.">
        <title>The Global Catalogue of Microorganisms (GCM) 10K type strain sequencing project: providing services to taxonomists for standard genome sequencing and annotation.</title>
        <authorList>
            <consortium name="The Broad Institute Genomics Platform"/>
            <consortium name="The Broad Institute Genome Sequencing Center for Infectious Disease"/>
            <person name="Wu L."/>
            <person name="Ma J."/>
        </authorList>
    </citation>
    <scope>NUCLEOTIDE SEQUENCE [LARGE SCALE GENOMIC DNA]</scope>
    <source>
        <strain evidence="4">CCUG 58127</strain>
    </source>
</reference>
<gene>
    <name evidence="3" type="ORF">ACFQDH_02470</name>
</gene>
<evidence type="ECO:0000313" key="3">
    <source>
        <dbReference type="EMBL" id="MFC6704164.1"/>
    </source>
</evidence>
<name>A0ABW2ABV9_9MICO</name>
<dbReference type="Pfam" id="PF00561">
    <property type="entry name" value="Abhydrolase_1"/>
    <property type="match status" value="1"/>
</dbReference>
<dbReference type="InterPro" id="IPR000073">
    <property type="entry name" value="AB_hydrolase_1"/>
</dbReference>
<dbReference type="Proteomes" id="UP001596298">
    <property type="component" value="Unassembled WGS sequence"/>
</dbReference>
<proteinExistence type="predicted"/>
<accession>A0ABW2ABV9</accession>
<sequence>MQTYRRGQLTFDVTDSGPSDAPLIVLLHGFPQDRQAWQKVTPLLVDAGYRVIAPDQRGYSPGATPKKRTAYPLSQLAQDVISLIDAAGADTAHVVGHDWGGAVIWQLAQAHADRIASATTLSTPHPEALLWAMRHSDQWRKSSYMALFQVPWIAERGVLRQLPEMYVKTGMSPEDAQKYADRFSTPQSLTGPLGWYRSMAAGQLRAALPRRKRAGAGHEAKRGKITVPMSYVWGTRDFALGREAAEKSAEFVSGPYEFIEVEGAGHWLPEVNAPEVAEAVLRRVQSTE</sequence>
<keyword evidence="4" id="KW-1185">Reference proteome</keyword>
<comment type="caution">
    <text evidence="3">The sequence shown here is derived from an EMBL/GenBank/DDBJ whole genome shotgun (WGS) entry which is preliminary data.</text>
</comment>